<protein>
    <recommendedName>
        <fullName evidence="6">FMN dependent NADH:quinone oxidoreductase</fullName>
        <ecNumber evidence="6">1.6.5.-</ecNumber>
    </recommendedName>
    <alternativeName>
        <fullName evidence="6">Azo-dye reductase</fullName>
    </alternativeName>
    <alternativeName>
        <fullName evidence="6">FMN-dependent NADH-azo compound oxidoreductase</fullName>
    </alternativeName>
    <alternativeName>
        <fullName evidence="6">FMN-dependent NADH-azoreductase</fullName>
        <ecNumber evidence="6">1.7.1.17</ecNumber>
    </alternativeName>
</protein>
<gene>
    <name evidence="6 8" type="primary">azoR</name>
    <name evidence="8" type="ORF">NCTC13354_00666</name>
</gene>
<evidence type="ECO:0000256" key="2">
    <source>
        <dbReference type="ARBA" id="ARBA00022643"/>
    </source>
</evidence>
<dbReference type="Gene3D" id="3.40.50.360">
    <property type="match status" value="1"/>
</dbReference>
<reference evidence="8 9" key="1">
    <citation type="submission" date="2018-12" db="EMBL/GenBank/DDBJ databases">
        <authorList>
            <consortium name="Pathogen Informatics"/>
        </authorList>
    </citation>
    <scope>NUCLEOTIDE SEQUENCE [LARGE SCALE GENOMIC DNA]</scope>
    <source>
        <strain evidence="8 9">NCTC13354</strain>
    </source>
</reference>
<comment type="cofactor">
    <cofactor evidence="6">
        <name>FMN</name>
        <dbReference type="ChEBI" id="CHEBI:58210"/>
    </cofactor>
    <text evidence="6">Binds 1 FMN per subunit.</text>
</comment>
<dbReference type="InterPro" id="IPR003680">
    <property type="entry name" value="Flavodoxin_fold"/>
</dbReference>
<evidence type="ECO:0000256" key="1">
    <source>
        <dbReference type="ARBA" id="ARBA00022630"/>
    </source>
</evidence>
<dbReference type="HAMAP" id="MF_01216">
    <property type="entry name" value="Azoreductase_type1"/>
    <property type="match status" value="1"/>
</dbReference>
<evidence type="ECO:0000256" key="6">
    <source>
        <dbReference type="HAMAP-Rule" id="MF_01216"/>
    </source>
</evidence>
<sequence>MQMTDAFVAAFKEAHPEAQVQELRLYEVAIPEIDLDLLTGWSALGSGEHFAHLTNAQQNKITLFNTYTQQFLDADVVVIANPLWNLSIPTRLKAWVDTVVVSGTTFRYNEQGEAEGLARGKRVIHLQASGGHFNAQDPACRYIKGVFSFIGCEVDQIVAEGMDHEPDRADDIMAGVFDKIRELARSI</sequence>
<dbReference type="GO" id="GO:0009055">
    <property type="term" value="F:electron transfer activity"/>
    <property type="evidence" value="ECO:0007669"/>
    <property type="project" value="UniProtKB-UniRule"/>
</dbReference>
<dbReference type="GO" id="GO:0010181">
    <property type="term" value="F:FMN binding"/>
    <property type="evidence" value="ECO:0007669"/>
    <property type="project" value="UniProtKB-UniRule"/>
</dbReference>
<comment type="function">
    <text evidence="6">Quinone reductase that provides resistance to thiol-specific stress caused by electrophilic quinones.</text>
</comment>
<organism evidence="8 9">
    <name type="scientific">Trueperella bialowiezensis</name>
    <dbReference type="NCBI Taxonomy" id="312285"/>
    <lineage>
        <taxon>Bacteria</taxon>
        <taxon>Bacillati</taxon>
        <taxon>Actinomycetota</taxon>
        <taxon>Actinomycetes</taxon>
        <taxon>Actinomycetales</taxon>
        <taxon>Actinomycetaceae</taxon>
        <taxon>Trueperella</taxon>
    </lineage>
</organism>
<dbReference type="GO" id="GO:0016652">
    <property type="term" value="F:oxidoreductase activity, acting on NAD(P)H as acceptor"/>
    <property type="evidence" value="ECO:0007669"/>
    <property type="project" value="UniProtKB-UniRule"/>
</dbReference>
<keyword evidence="3 6" id="KW-0560">Oxidoreductase</keyword>
<dbReference type="PANTHER" id="PTHR43741:SF7">
    <property type="entry name" value="FMN-DEPENDENT NADH:QUINONE OXIDOREDUCTASE"/>
    <property type="match status" value="1"/>
</dbReference>
<evidence type="ECO:0000256" key="5">
    <source>
        <dbReference type="ARBA" id="ARBA00048542"/>
    </source>
</evidence>
<feature type="domain" description="Flavodoxin-like fold" evidence="7">
    <location>
        <begin position="2"/>
        <end position="182"/>
    </location>
</feature>
<comment type="similarity">
    <text evidence="6">Belongs to the azoreductase type 1 family.</text>
</comment>
<dbReference type="InterPro" id="IPR050104">
    <property type="entry name" value="FMN-dep_NADH:Q_OxRdtase_AzoR1"/>
</dbReference>
<comment type="function">
    <text evidence="6">Also exhibits azoreductase activity. Catalyzes the reductive cleavage of the azo bond in aromatic azo compounds to the corresponding amines.</text>
</comment>
<dbReference type="GO" id="GO:0016655">
    <property type="term" value="F:oxidoreductase activity, acting on NAD(P)H, quinone or similar compound as acceptor"/>
    <property type="evidence" value="ECO:0007669"/>
    <property type="project" value="InterPro"/>
</dbReference>
<keyword evidence="2 6" id="KW-0288">FMN</keyword>
<dbReference type="EMBL" id="LR134476">
    <property type="protein sequence ID" value="VEI12968.1"/>
    <property type="molecule type" value="Genomic_DNA"/>
</dbReference>
<evidence type="ECO:0000313" key="8">
    <source>
        <dbReference type="EMBL" id="VEI12968.1"/>
    </source>
</evidence>
<keyword evidence="4 6" id="KW-0520">NAD</keyword>
<dbReference type="EC" id="1.6.5.-" evidence="6"/>
<dbReference type="InterPro" id="IPR023048">
    <property type="entry name" value="NADH:quinone_OxRdtase_FMN_depd"/>
</dbReference>
<dbReference type="EC" id="1.7.1.17" evidence="6"/>
<comment type="catalytic activity">
    <reaction evidence="6">
        <text>2 a quinone + NADH + H(+) = 2 a 1,4-benzosemiquinone + NAD(+)</text>
        <dbReference type="Rhea" id="RHEA:65952"/>
        <dbReference type="ChEBI" id="CHEBI:15378"/>
        <dbReference type="ChEBI" id="CHEBI:57540"/>
        <dbReference type="ChEBI" id="CHEBI:57945"/>
        <dbReference type="ChEBI" id="CHEBI:132124"/>
        <dbReference type="ChEBI" id="CHEBI:134225"/>
    </reaction>
</comment>
<evidence type="ECO:0000259" key="7">
    <source>
        <dbReference type="Pfam" id="PF02525"/>
    </source>
</evidence>
<dbReference type="AlphaFoldDB" id="A0A3S4V6A5"/>
<comment type="catalytic activity">
    <reaction evidence="5">
        <text>N,N-dimethyl-1,4-phenylenediamine + anthranilate + 2 NAD(+) = 2-(4-dimethylaminophenyl)diazenylbenzoate + 2 NADH + 2 H(+)</text>
        <dbReference type="Rhea" id="RHEA:55872"/>
        <dbReference type="ChEBI" id="CHEBI:15378"/>
        <dbReference type="ChEBI" id="CHEBI:15783"/>
        <dbReference type="ChEBI" id="CHEBI:16567"/>
        <dbReference type="ChEBI" id="CHEBI:57540"/>
        <dbReference type="ChEBI" id="CHEBI:57945"/>
        <dbReference type="ChEBI" id="CHEBI:71579"/>
        <dbReference type="EC" id="1.7.1.17"/>
    </reaction>
    <physiologicalReaction direction="right-to-left" evidence="5">
        <dbReference type="Rhea" id="RHEA:55874"/>
    </physiologicalReaction>
</comment>
<evidence type="ECO:0000313" key="9">
    <source>
        <dbReference type="Proteomes" id="UP000269542"/>
    </source>
</evidence>
<name>A0A3S4V6A5_9ACTO</name>
<proteinExistence type="inferred from homology"/>
<dbReference type="Pfam" id="PF02525">
    <property type="entry name" value="Flavodoxin_2"/>
    <property type="match status" value="1"/>
</dbReference>
<dbReference type="KEGG" id="tbw:NCTC13354_00666"/>
<dbReference type="InterPro" id="IPR029039">
    <property type="entry name" value="Flavoprotein-like_sf"/>
</dbReference>
<keyword evidence="9" id="KW-1185">Reference proteome</keyword>
<comment type="caution">
    <text evidence="6">Lacks conserved residue(s) required for the propagation of feature annotation.</text>
</comment>
<dbReference type="Proteomes" id="UP000269542">
    <property type="component" value="Chromosome"/>
</dbReference>
<dbReference type="PANTHER" id="PTHR43741">
    <property type="entry name" value="FMN-DEPENDENT NADH-AZOREDUCTASE 1"/>
    <property type="match status" value="1"/>
</dbReference>
<dbReference type="SUPFAM" id="SSF52218">
    <property type="entry name" value="Flavoproteins"/>
    <property type="match status" value="1"/>
</dbReference>
<keyword evidence="1 6" id="KW-0285">Flavoprotein</keyword>
<evidence type="ECO:0000256" key="3">
    <source>
        <dbReference type="ARBA" id="ARBA00023002"/>
    </source>
</evidence>
<comment type="subunit">
    <text evidence="6">Homodimer.</text>
</comment>
<accession>A0A3S4V6A5</accession>
<evidence type="ECO:0000256" key="4">
    <source>
        <dbReference type="ARBA" id="ARBA00023027"/>
    </source>
</evidence>